<sequence length="65" mass="7083">MFETCTLRHAGGDSFDAGVGSSFDYGKQILLVLQLKLDLTGVYGAFITETAHGDNWAMVNINSER</sequence>
<accession>A0A3E0TR46</accession>
<comment type="caution">
    <text evidence="1">The sequence shown here is derived from an EMBL/GenBank/DDBJ whole genome shotgun (WGS) entry which is preliminary data.</text>
</comment>
<reference evidence="1 2" key="1">
    <citation type="submission" date="2018-08" db="EMBL/GenBank/DDBJ databases">
        <title>Thalassotalea euphylliae genome.</title>
        <authorList>
            <person name="Summers S."/>
            <person name="Rice S.A."/>
            <person name="Freckelton M.L."/>
            <person name="Nedved B.T."/>
            <person name="Hadfield M.G."/>
        </authorList>
    </citation>
    <scope>NUCLEOTIDE SEQUENCE [LARGE SCALE GENOMIC DNA]</scope>
    <source>
        <strain evidence="1 2">H1</strain>
    </source>
</reference>
<evidence type="ECO:0000313" key="1">
    <source>
        <dbReference type="EMBL" id="REL26415.1"/>
    </source>
</evidence>
<gene>
    <name evidence="1" type="ORF">DXX93_07370</name>
</gene>
<name>A0A3E0TR46_9GAMM</name>
<dbReference type="Proteomes" id="UP000256478">
    <property type="component" value="Unassembled WGS sequence"/>
</dbReference>
<dbReference type="EMBL" id="QUOU01000001">
    <property type="protein sequence ID" value="REL26415.1"/>
    <property type="molecule type" value="Genomic_DNA"/>
</dbReference>
<protein>
    <submittedName>
        <fullName evidence="1">Uncharacterized protein</fullName>
    </submittedName>
</protein>
<dbReference type="AlphaFoldDB" id="A0A3E0TR46"/>
<proteinExistence type="predicted"/>
<evidence type="ECO:0000313" key="2">
    <source>
        <dbReference type="Proteomes" id="UP000256478"/>
    </source>
</evidence>
<organism evidence="1 2">
    <name type="scientific">Thalassotalea euphylliae</name>
    <dbReference type="NCBI Taxonomy" id="1655234"/>
    <lineage>
        <taxon>Bacteria</taxon>
        <taxon>Pseudomonadati</taxon>
        <taxon>Pseudomonadota</taxon>
        <taxon>Gammaproteobacteria</taxon>
        <taxon>Alteromonadales</taxon>
        <taxon>Colwelliaceae</taxon>
        <taxon>Thalassotalea</taxon>
    </lineage>
</organism>